<proteinExistence type="predicted"/>
<accession>A0ABX1MQ62</accession>
<dbReference type="PROSITE" id="PS50043">
    <property type="entry name" value="HTH_LUXR_2"/>
    <property type="match status" value="1"/>
</dbReference>
<dbReference type="PRINTS" id="PR00038">
    <property type="entry name" value="HTHLUXR"/>
</dbReference>
<evidence type="ECO:0000256" key="3">
    <source>
        <dbReference type="PROSITE-ProRule" id="PRU00169"/>
    </source>
</evidence>
<evidence type="ECO:0000259" key="4">
    <source>
        <dbReference type="PROSITE" id="PS50043"/>
    </source>
</evidence>
<dbReference type="InterPro" id="IPR039420">
    <property type="entry name" value="WalR-like"/>
</dbReference>
<organism evidence="6 7">
    <name type="scientific">Aromatoleum petrolei</name>
    <dbReference type="NCBI Taxonomy" id="76116"/>
    <lineage>
        <taxon>Bacteria</taxon>
        <taxon>Pseudomonadati</taxon>
        <taxon>Pseudomonadota</taxon>
        <taxon>Betaproteobacteria</taxon>
        <taxon>Rhodocyclales</taxon>
        <taxon>Rhodocyclaceae</taxon>
        <taxon>Aromatoleum</taxon>
    </lineage>
</organism>
<dbReference type="InterPro" id="IPR011006">
    <property type="entry name" value="CheY-like_superfamily"/>
</dbReference>
<dbReference type="PANTHER" id="PTHR43214">
    <property type="entry name" value="TWO-COMPONENT RESPONSE REGULATOR"/>
    <property type="match status" value="1"/>
</dbReference>
<dbReference type="RefSeq" id="WP_121428569.1">
    <property type="nucleotide sequence ID" value="NZ_CP059560.1"/>
</dbReference>
<gene>
    <name evidence="6" type="ORF">GPA26_15785</name>
</gene>
<dbReference type="InterPro" id="IPR058245">
    <property type="entry name" value="NreC/VraR/RcsB-like_REC"/>
</dbReference>
<dbReference type="InterPro" id="IPR000792">
    <property type="entry name" value="Tscrpt_reg_LuxR_C"/>
</dbReference>
<dbReference type="Gene3D" id="3.40.50.2300">
    <property type="match status" value="1"/>
</dbReference>
<dbReference type="Proteomes" id="UP000652074">
    <property type="component" value="Unassembled WGS sequence"/>
</dbReference>
<dbReference type="InterPro" id="IPR001789">
    <property type="entry name" value="Sig_transdc_resp-reg_receiver"/>
</dbReference>
<dbReference type="Pfam" id="PF00196">
    <property type="entry name" value="GerE"/>
    <property type="match status" value="1"/>
</dbReference>
<dbReference type="CDD" id="cd06170">
    <property type="entry name" value="LuxR_C_like"/>
    <property type="match status" value="1"/>
</dbReference>
<dbReference type="SUPFAM" id="SSF46894">
    <property type="entry name" value="C-terminal effector domain of the bipartite response regulators"/>
    <property type="match status" value="1"/>
</dbReference>
<evidence type="ECO:0000313" key="7">
    <source>
        <dbReference type="Proteomes" id="UP000652074"/>
    </source>
</evidence>
<dbReference type="CDD" id="cd17535">
    <property type="entry name" value="REC_NarL-like"/>
    <property type="match status" value="1"/>
</dbReference>
<keyword evidence="7" id="KW-1185">Reference proteome</keyword>
<dbReference type="PROSITE" id="PS50110">
    <property type="entry name" value="RESPONSE_REGULATORY"/>
    <property type="match status" value="1"/>
</dbReference>
<dbReference type="SMART" id="SM00421">
    <property type="entry name" value="HTH_LUXR"/>
    <property type="match status" value="1"/>
</dbReference>
<feature type="domain" description="Response regulatory" evidence="5">
    <location>
        <begin position="3"/>
        <end position="119"/>
    </location>
</feature>
<evidence type="ECO:0000256" key="1">
    <source>
        <dbReference type="ARBA" id="ARBA00022553"/>
    </source>
</evidence>
<sequence>MIELLIVDDHTIFRSGLRRMLSDEADIHVADEASDGAGALAKIRSGKFDVVLMDINMAGRSGLDTLESIRAERPELPVIMLSMYPEEQYAVLALRARANAYLSKDVEPQELLTAIRHVVGGGRYVSPRSAANLLMQMDRAREGAPHEKLTAREMQVMMKIVRGMSLTDVGVQMCLSVKTVSTYRVRILEKLGLASNAELVQYAMRNGLLD</sequence>
<comment type="caution">
    <text evidence="6">The sequence shown here is derived from an EMBL/GenBank/DDBJ whole genome shotgun (WGS) entry which is preliminary data.</text>
</comment>
<dbReference type="SUPFAM" id="SSF52172">
    <property type="entry name" value="CheY-like"/>
    <property type="match status" value="1"/>
</dbReference>
<dbReference type="Pfam" id="PF00072">
    <property type="entry name" value="Response_reg"/>
    <property type="match status" value="1"/>
</dbReference>
<dbReference type="InterPro" id="IPR016032">
    <property type="entry name" value="Sig_transdc_resp-reg_C-effctor"/>
</dbReference>
<evidence type="ECO:0000259" key="5">
    <source>
        <dbReference type="PROSITE" id="PS50110"/>
    </source>
</evidence>
<reference evidence="6 7" key="1">
    <citation type="submission" date="2019-12" db="EMBL/GenBank/DDBJ databases">
        <title>Comparative genomics gives insights into the taxonomy of the Azoarcus-Aromatoleum group and reveals separate origins of nif in the plant-associated Azoarcus and non-plant-associated Aromatoleum sub-groups.</title>
        <authorList>
            <person name="Lafos M."/>
            <person name="Maluk M."/>
            <person name="Batista M."/>
            <person name="Junghare M."/>
            <person name="Carmona M."/>
            <person name="Faoro H."/>
            <person name="Cruz L.M."/>
            <person name="Battistoni F."/>
            <person name="De Souza E."/>
            <person name="Pedrosa F."/>
            <person name="Chen W.-M."/>
            <person name="Poole P.S."/>
            <person name="Dixon R.A."/>
            <person name="James E.K."/>
        </authorList>
    </citation>
    <scope>NUCLEOTIDE SEQUENCE [LARGE SCALE GENOMIC DNA]</scope>
    <source>
        <strain evidence="6 7">ToN1</strain>
    </source>
</reference>
<feature type="modified residue" description="4-aspartylphosphate" evidence="3">
    <location>
        <position position="54"/>
    </location>
</feature>
<evidence type="ECO:0000256" key="2">
    <source>
        <dbReference type="ARBA" id="ARBA00023125"/>
    </source>
</evidence>
<dbReference type="PANTHER" id="PTHR43214:SF43">
    <property type="entry name" value="TWO-COMPONENT RESPONSE REGULATOR"/>
    <property type="match status" value="1"/>
</dbReference>
<evidence type="ECO:0000313" key="6">
    <source>
        <dbReference type="EMBL" id="NMF89928.1"/>
    </source>
</evidence>
<keyword evidence="1 3" id="KW-0597">Phosphoprotein</keyword>
<name>A0ABX1MQ62_9RHOO</name>
<dbReference type="SMART" id="SM00448">
    <property type="entry name" value="REC"/>
    <property type="match status" value="1"/>
</dbReference>
<protein>
    <submittedName>
        <fullName evidence="6">Response regulator</fullName>
    </submittedName>
</protein>
<keyword evidence="2" id="KW-0238">DNA-binding</keyword>
<dbReference type="EMBL" id="WTVR01000031">
    <property type="protein sequence ID" value="NMF89928.1"/>
    <property type="molecule type" value="Genomic_DNA"/>
</dbReference>
<feature type="domain" description="HTH luxR-type" evidence="4">
    <location>
        <begin position="142"/>
        <end position="207"/>
    </location>
</feature>